<dbReference type="Gene3D" id="3.30.160.20">
    <property type="match status" value="1"/>
</dbReference>
<dbReference type="PROSITE" id="PS50137">
    <property type="entry name" value="DS_RBD"/>
    <property type="match status" value="1"/>
</dbReference>
<evidence type="ECO:0000256" key="5">
    <source>
        <dbReference type="ARBA" id="ARBA00011738"/>
    </source>
</evidence>
<dbReference type="Gene3D" id="1.10.1520.10">
    <property type="entry name" value="Ribonuclease III domain"/>
    <property type="match status" value="1"/>
</dbReference>
<comment type="catalytic activity">
    <reaction evidence="1 16">
        <text>Endonucleolytic cleavage to 5'-phosphomonoester.</text>
        <dbReference type="EC" id="3.1.26.3"/>
    </reaction>
</comment>
<feature type="binding site" evidence="16">
    <location>
        <position position="117"/>
    </location>
    <ligand>
        <name>Mg(2+)</name>
        <dbReference type="ChEBI" id="CHEBI:18420"/>
    </ligand>
</feature>
<dbReference type="FunFam" id="3.30.160.20:FF:000003">
    <property type="entry name" value="Ribonuclease 3"/>
    <property type="match status" value="1"/>
</dbReference>
<dbReference type="GO" id="GO:0006364">
    <property type="term" value="P:rRNA processing"/>
    <property type="evidence" value="ECO:0007669"/>
    <property type="project" value="UniProtKB-UniRule"/>
</dbReference>
<dbReference type="InterPro" id="IPR036389">
    <property type="entry name" value="RNase_III_sf"/>
</dbReference>
<keyword evidence="16" id="KW-0699">rRNA-binding</keyword>
<feature type="domain" description="RNase III" evidence="18">
    <location>
        <begin position="5"/>
        <end position="128"/>
    </location>
</feature>
<keyword evidence="8 16" id="KW-0507">mRNA processing</keyword>
<dbReference type="InterPro" id="IPR011907">
    <property type="entry name" value="RNase_III"/>
</dbReference>
<dbReference type="InterPro" id="IPR000999">
    <property type="entry name" value="RNase_III_dom"/>
</dbReference>
<dbReference type="FunFam" id="1.10.1520.10:FF:000001">
    <property type="entry name" value="Ribonuclease 3"/>
    <property type="match status" value="1"/>
</dbReference>
<evidence type="ECO:0000256" key="6">
    <source>
        <dbReference type="ARBA" id="ARBA00022490"/>
    </source>
</evidence>
<dbReference type="GO" id="GO:0003725">
    <property type="term" value="F:double-stranded RNA binding"/>
    <property type="evidence" value="ECO:0007669"/>
    <property type="project" value="TreeGrafter"/>
</dbReference>
<dbReference type="GO" id="GO:0005737">
    <property type="term" value="C:cytoplasm"/>
    <property type="evidence" value="ECO:0007669"/>
    <property type="project" value="UniProtKB-SubCell"/>
</dbReference>
<evidence type="ECO:0000256" key="11">
    <source>
        <dbReference type="ARBA" id="ARBA00022723"/>
    </source>
</evidence>
<sequence length="247" mass="27609">MTDALARLQRTIGYQFQDLDWLRLALTHRSVSGRRNNERLEFLGDGLLNFVVADSLFLQFPQEDEGRLSRLRATLVRQDSLAIIAREWSLGDYLVMGSGELKSGGYRRESILSDTVEAVIGAMHRDGEPLPAMMTHIQRWYGDRLSHIVVGDSLKDPKSRLQEWLQARRLELPQYEVLSVTGEAHDQFFCVRCDVPAQAGQPAFSTEGSGVSRRYAEQEAANAALQRLLPPAKLGLRTGPTSPSSGQ</sequence>
<keyword evidence="12 16" id="KW-0255">Endonuclease</keyword>
<evidence type="ECO:0000256" key="16">
    <source>
        <dbReference type="HAMAP-Rule" id="MF_00104"/>
    </source>
</evidence>
<evidence type="ECO:0000256" key="7">
    <source>
        <dbReference type="ARBA" id="ARBA00022552"/>
    </source>
</evidence>
<dbReference type="HAMAP" id="MF_00104">
    <property type="entry name" value="RNase_III"/>
    <property type="match status" value="1"/>
</dbReference>
<evidence type="ECO:0000256" key="8">
    <source>
        <dbReference type="ARBA" id="ARBA00022664"/>
    </source>
</evidence>
<dbReference type="PROSITE" id="PS50142">
    <property type="entry name" value="RNASE_3_2"/>
    <property type="match status" value="1"/>
</dbReference>
<dbReference type="GO" id="GO:0042802">
    <property type="term" value="F:identical protein binding"/>
    <property type="evidence" value="ECO:0007669"/>
    <property type="project" value="UniProtKB-ARBA"/>
</dbReference>
<evidence type="ECO:0000256" key="4">
    <source>
        <dbReference type="ARBA" id="ARBA00010183"/>
    </source>
</evidence>
<dbReference type="Proteomes" id="UP000256774">
    <property type="component" value="Unassembled WGS sequence"/>
</dbReference>
<keyword evidence="15 16" id="KW-0694">RNA-binding</keyword>
<dbReference type="GO" id="GO:0019843">
    <property type="term" value="F:rRNA binding"/>
    <property type="evidence" value="ECO:0007669"/>
    <property type="project" value="UniProtKB-KW"/>
</dbReference>
<dbReference type="AlphaFoldDB" id="A0A3E0H4W4"/>
<keyword evidence="9 16" id="KW-0819">tRNA processing</keyword>
<name>A0A3E0H4W4_9GAMM</name>
<keyword evidence="7 16" id="KW-0698">rRNA processing</keyword>
<gene>
    <name evidence="16" type="primary">rnc</name>
    <name evidence="19" type="ORF">DFR26_1658</name>
</gene>
<keyword evidence="10 16" id="KW-0540">Nuclease</keyword>
<evidence type="ECO:0000259" key="18">
    <source>
        <dbReference type="PROSITE" id="PS50142"/>
    </source>
</evidence>
<reference evidence="19 20" key="1">
    <citation type="submission" date="2018-08" db="EMBL/GenBank/DDBJ databases">
        <title>Genomic Encyclopedia of Type Strains, Phase IV (KMG-IV): sequencing the most valuable type-strain genomes for metagenomic binning, comparative biology and taxonomic classification.</title>
        <authorList>
            <person name="Goeker M."/>
        </authorList>
    </citation>
    <scope>NUCLEOTIDE SEQUENCE [LARGE SCALE GENOMIC DNA]</scope>
    <source>
        <strain evidence="19 20">DSM 26022</strain>
    </source>
</reference>
<dbReference type="GO" id="GO:0010468">
    <property type="term" value="P:regulation of gene expression"/>
    <property type="evidence" value="ECO:0007669"/>
    <property type="project" value="TreeGrafter"/>
</dbReference>
<feature type="binding site" evidence="16">
    <location>
        <position position="114"/>
    </location>
    <ligand>
        <name>Mg(2+)</name>
        <dbReference type="ChEBI" id="CHEBI:18420"/>
    </ligand>
</feature>
<comment type="caution">
    <text evidence="19">The sequence shown here is derived from an EMBL/GenBank/DDBJ whole genome shotgun (WGS) entry which is preliminary data.</text>
</comment>
<dbReference type="InterPro" id="IPR014720">
    <property type="entry name" value="dsRBD_dom"/>
</dbReference>
<comment type="function">
    <text evidence="16">Digests double-stranded RNA. Involved in the processing of primary rRNA transcript to yield the immediate precursors to the large and small rRNAs (23S and 16S). Processes some mRNAs, and tRNAs when they are encoded in the rRNA operon. Processes pre-crRNA and tracrRNA of type II CRISPR loci if present in the organism.</text>
</comment>
<dbReference type="RefSeq" id="WP_116208468.1">
    <property type="nucleotide sequence ID" value="NZ_QUNR01000003.1"/>
</dbReference>
<keyword evidence="14 16" id="KW-0460">Magnesium</keyword>
<dbReference type="PANTHER" id="PTHR11207">
    <property type="entry name" value="RIBONUCLEASE III"/>
    <property type="match status" value="1"/>
</dbReference>
<dbReference type="CDD" id="cd10845">
    <property type="entry name" value="DSRM_RNAse_III_family"/>
    <property type="match status" value="1"/>
</dbReference>
<dbReference type="SUPFAM" id="SSF69065">
    <property type="entry name" value="RNase III domain-like"/>
    <property type="match status" value="1"/>
</dbReference>
<evidence type="ECO:0000313" key="20">
    <source>
        <dbReference type="Proteomes" id="UP000256774"/>
    </source>
</evidence>
<evidence type="ECO:0000256" key="14">
    <source>
        <dbReference type="ARBA" id="ARBA00022842"/>
    </source>
</evidence>
<feature type="active site" evidence="16">
    <location>
        <position position="117"/>
    </location>
</feature>
<dbReference type="SUPFAM" id="SSF54768">
    <property type="entry name" value="dsRNA-binding domain-like"/>
    <property type="match status" value="1"/>
</dbReference>
<evidence type="ECO:0000256" key="12">
    <source>
        <dbReference type="ARBA" id="ARBA00022759"/>
    </source>
</evidence>
<keyword evidence="20" id="KW-1185">Reference proteome</keyword>
<organism evidence="19 20">
    <name type="scientific">Paraperlucidibaca baekdonensis</name>
    <dbReference type="NCBI Taxonomy" id="748120"/>
    <lineage>
        <taxon>Bacteria</taxon>
        <taxon>Pseudomonadati</taxon>
        <taxon>Pseudomonadota</taxon>
        <taxon>Gammaproteobacteria</taxon>
        <taxon>Moraxellales</taxon>
        <taxon>Moraxellaceae</taxon>
        <taxon>Paraperlucidibaca</taxon>
    </lineage>
</organism>
<evidence type="ECO:0000256" key="13">
    <source>
        <dbReference type="ARBA" id="ARBA00022801"/>
    </source>
</evidence>
<dbReference type="GO" id="GO:0008033">
    <property type="term" value="P:tRNA processing"/>
    <property type="evidence" value="ECO:0007669"/>
    <property type="project" value="UniProtKB-KW"/>
</dbReference>
<dbReference type="SMART" id="SM00358">
    <property type="entry name" value="DSRM"/>
    <property type="match status" value="1"/>
</dbReference>
<dbReference type="GO" id="GO:0046872">
    <property type="term" value="F:metal ion binding"/>
    <property type="evidence" value="ECO:0007669"/>
    <property type="project" value="UniProtKB-KW"/>
</dbReference>
<evidence type="ECO:0000256" key="3">
    <source>
        <dbReference type="ARBA" id="ARBA00004496"/>
    </source>
</evidence>
<comment type="subunit">
    <text evidence="5 16">Homodimer.</text>
</comment>
<dbReference type="GO" id="GO:0004525">
    <property type="term" value="F:ribonuclease III activity"/>
    <property type="evidence" value="ECO:0007669"/>
    <property type="project" value="UniProtKB-UniRule"/>
</dbReference>
<keyword evidence="13 16" id="KW-0378">Hydrolase</keyword>
<dbReference type="GO" id="GO:0006397">
    <property type="term" value="P:mRNA processing"/>
    <property type="evidence" value="ECO:0007669"/>
    <property type="project" value="UniProtKB-UniRule"/>
</dbReference>
<comment type="similarity">
    <text evidence="4">Belongs to the ribonuclease III family.</text>
</comment>
<protein>
    <recommendedName>
        <fullName evidence="16">Ribonuclease 3</fullName>
        <ecNumber evidence="16">3.1.26.3</ecNumber>
    </recommendedName>
    <alternativeName>
        <fullName evidence="16">Ribonuclease III</fullName>
        <shortName evidence="16">RNase III</shortName>
    </alternativeName>
</protein>
<dbReference type="EC" id="3.1.26.3" evidence="16"/>
<dbReference type="OrthoDB" id="9805026at2"/>
<evidence type="ECO:0000256" key="1">
    <source>
        <dbReference type="ARBA" id="ARBA00000109"/>
    </source>
</evidence>
<proteinExistence type="inferred from homology"/>
<feature type="domain" description="DRBM" evidence="17">
    <location>
        <begin position="156"/>
        <end position="230"/>
    </location>
</feature>
<evidence type="ECO:0000259" key="17">
    <source>
        <dbReference type="PROSITE" id="PS50137"/>
    </source>
</evidence>
<evidence type="ECO:0000313" key="19">
    <source>
        <dbReference type="EMBL" id="REH37874.1"/>
    </source>
</evidence>
<dbReference type="SMART" id="SM00535">
    <property type="entry name" value="RIBOc"/>
    <property type="match status" value="1"/>
</dbReference>
<keyword evidence="6 16" id="KW-0963">Cytoplasm</keyword>
<evidence type="ECO:0000256" key="2">
    <source>
        <dbReference type="ARBA" id="ARBA00001946"/>
    </source>
</evidence>
<feature type="binding site" evidence="16">
    <location>
        <position position="41"/>
    </location>
    <ligand>
        <name>Mg(2+)</name>
        <dbReference type="ChEBI" id="CHEBI:18420"/>
    </ligand>
</feature>
<dbReference type="Pfam" id="PF14622">
    <property type="entry name" value="Ribonucleas_3_3"/>
    <property type="match status" value="1"/>
</dbReference>
<dbReference type="Pfam" id="PF00035">
    <property type="entry name" value="dsrm"/>
    <property type="match status" value="1"/>
</dbReference>
<dbReference type="PROSITE" id="PS00517">
    <property type="entry name" value="RNASE_3_1"/>
    <property type="match status" value="1"/>
</dbReference>
<keyword evidence="11 16" id="KW-0479">Metal-binding</keyword>
<evidence type="ECO:0000256" key="10">
    <source>
        <dbReference type="ARBA" id="ARBA00022722"/>
    </source>
</evidence>
<evidence type="ECO:0000256" key="15">
    <source>
        <dbReference type="ARBA" id="ARBA00022884"/>
    </source>
</evidence>
<dbReference type="NCBIfam" id="TIGR02191">
    <property type="entry name" value="RNaseIII"/>
    <property type="match status" value="1"/>
</dbReference>
<dbReference type="CDD" id="cd00593">
    <property type="entry name" value="RIBOc"/>
    <property type="match status" value="1"/>
</dbReference>
<comment type="subcellular location">
    <subcellularLocation>
        <location evidence="3 16">Cytoplasm</location>
    </subcellularLocation>
</comment>
<evidence type="ECO:0000256" key="9">
    <source>
        <dbReference type="ARBA" id="ARBA00022694"/>
    </source>
</evidence>
<accession>A0A3E0H4W4</accession>
<feature type="active site" evidence="16">
    <location>
        <position position="45"/>
    </location>
</feature>
<dbReference type="PANTHER" id="PTHR11207:SF0">
    <property type="entry name" value="RIBONUCLEASE 3"/>
    <property type="match status" value="1"/>
</dbReference>
<dbReference type="EMBL" id="QUNR01000003">
    <property type="protein sequence ID" value="REH37874.1"/>
    <property type="molecule type" value="Genomic_DNA"/>
</dbReference>
<comment type="cofactor">
    <cofactor evidence="2 16">
        <name>Mg(2+)</name>
        <dbReference type="ChEBI" id="CHEBI:18420"/>
    </cofactor>
</comment>